<reference evidence="1 2" key="1">
    <citation type="submission" date="2017-06" db="EMBL/GenBank/DDBJ databases">
        <authorList>
            <person name="Swanenburg J."/>
            <person name="Kort R."/>
        </authorList>
    </citation>
    <scope>NUCLEOTIDE SEQUENCE [LARGE SCALE GENOMIC DNA]</scope>
    <source>
        <strain evidence="1 2">RL05</strain>
    </source>
</reference>
<proteinExistence type="predicted"/>
<protein>
    <submittedName>
        <fullName evidence="1">Uncharacterized protein</fullName>
    </submittedName>
</protein>
<accession>A0A4R6CTJ5</accession>
<gene>
    <name evidence="1" type="ORF">CEE75_05555</name>
</gene>
<dbReference type="RefSeq" id="WP_005728826.1">
    <property type="nucleotide sequence ID" value="NZ_CP118947.1"/>
</dbReference>
<dbReference type="Proteomes" id="UP000295195">
    <property type="component" value="Unassembled WGS sequence"/>
</dbReference>
<evidence type="ECO:0000313" key="1">
    <source>
        <dbReference type="EMBL" id="TDN31682.1"/>
    </source>
</evidence>
<dbReference type="EMBL" id="NKLP01000099">
    <property type="protein sequence ID" value="TDN31682.1"/>
    <property type="molecule type" value="Genomic_DNA"/>
</dbReference>
<organism evidence="1 2">
    <name type="scientific">Lactobacillus crispatus</name>
    <dbReference type="NCBI Taxonomy" id="47770"/>
    <lineage>
        <taxon>Bacteria</taxon>
        <taxon>Bacillati</taxon>
        <taxon>Bacillota</taxon>
        <taxon>Bacilli</taxon>
        <taxon>Lactobacillales</taxon>
        <taxon>Lactobacillaceae</taxon>
        <taxon>Lactobacillus</taxon>
    </lineage>
</organism>
<name>A0A4R6CTJ5_9LACO</name>
<evidence type="ECO:0000313" key="2">
    <source>
        <dbReference type="Proteomes" id="UP000295195"/>
    </source>
</evidence>
<dbReference type="AlphaFoldDB" id="A0A4R6CTJ5"/>
<comment type="caution">
    <text evidence="1">The sequence shown here is derived from an EMBL/GenBank/DDBJ whole genome shotgun (WGS) entry which is preliminary data.</text>
</comment>
<sequence length="178" mass="20821">MELTNYQRALVIIHKLEDRFGSISKVPESNPKMQEIHRLLPMGRQSEDKNYARTEELNYLGYSNAHIAQVTHHGQATINSYFEKHSIKPKQIFYYKVVAPDHSTTYYADTLIHLYKIIFKKKIANNNYAKIHFLKQGYAVRTGKIIWMNVMDNSYYCVKNSSNLYIKNGLDSYMNSKA</sequence>